<dbReference type="Pfam" id="PF00027">
    <property type="entry name" value="cNMP_binding"/>
    <property type="match status" value="1"/>
</dbReference>
<organism evidence="2">
    <name type="scientific">marine sediment metagenome</name>
    <dbReference type="NCBI Taxonomy" id="412755"/>
    <lineage>
        <taxon>unclassified sequences</taxon>
        <taxon>metagenomes</taxon>
        <taxon>ecological metagenomes</taxon>
    </lineage>
</organism>
<dbReference type="InterPro" id="IPR050397">
    <property type="entry name" value="Env_Response_Regulators"/>
</dbReference>
<dbReference type="PROSITE" id="PS50042">
    <property type="entry name" value="CNMP_BINDING_3"/>
    <property type="match status" value="1"/>
</dbReference>
<reference evidence="2" key="1">
    <citation type="journal article" date="2014" name="Front. Microbiol.">
        <title>High frequency of phylogenetically diverse reductive dehalogenase-homologous genes in deep subseafloor sedimentary metagenomes.</title>
        <authorList>
            <person name="Kawai M."/>
            <person name="Futagami T."/>
            <person name="Toyoda A."/>
            <person name="Takaki Y."/>
            <person name="Nishi S."/>
            <person name="Hori S."/>
            <person name="Arai W."/>
            <person name="Tsubouchi T."/>
            <person name="Morono Y."/>
            <person name="Uchiyama I."/>
            <person name="Ito T."/>
            <person name="Fujiyama A."/>
            <person name="Inagaki F."/>
            <person name="Takami H."/>
        </authorList>
    </citation>
    <scope>NUCLEOTIDE SEQUENCE</scope>
    <source>
        <strain evidence="2">Expedition CK06-06</strain>
    </source>
</reference>
<dbReference type="SUPFAM" id="SSF51206">
    <property type="entry name" value="cAMP-binding domain-like"/>
    <property type="match status" value="1"/>
</dbReference>
<name>X0XHS7_9ZZZZ</name>
<dbReference type="AlphaFoldDB" id="X0XHS7"/>
<feature type="non-terminal residue" evidence="2">
    <location>
        <position position="128"/>
    </location>
</feature>
<dbReference type="PANTHER" id="PTHR24567">
    <property type="entry name" value="CRP FAMILY TRANSCRIPTIONAL REGULATORY PROTEIN"/>
    <property type="match status" value="1"/>
</dbReference>
<dbReference type="InterPro" id="IPR000595">
    <property type="entry name" value="cNMP-bd_dom"/>
</dbReference>
<dbReference type="PANTHER" id="PTHR24567:SF26">
    <property type="entry name" value="REGULATORY PROTEIN YEIL"/>
    <property type="match status" value="1"/>
</dbReference>
<dbReference type="EMBL" id="BARS01057738">
    <property type="protein sequence ID" value="GAG42734.1"/>
    <property type="molecule type" value="Genomic_DNA"/>
</dbReference>
<dbReference type="GO" id="GO:0005829">
    <property type="term" value="C:cytosol"/>
    <property type="evidence" value="ECO:0007669"/>
    <property type="project" value="TreeGrafter"/>
</dbReference>
<feature type="domain" description="Cyclic nucleotide-binding" evidence="1">
    <location>
        <begin position="17"/>
        <end position="119"/>
    </location>
</feature>
<dbReference type="InterPro" id="IPR014710">
    <property type="entry name" value="RmlC-like_jellyroll"/>
</dbReference>
<gene>
    <name evidence="2" type="ORF">S01H1_84531</name>
</gene>
<comment type="caution">
    <text evidence="2">The sequence shown here is derived from an EMBL/GenBank/DDBJ whole genome shotgun (WGS) entry which is preliminary data.</text>
</comment>
<dbReference type="InterPro" id="IPR018490">
    <property type="entry name" value="cNMP-bd_dom_sf"/>
</dbReference>
<dbReference type="GO" id="GO:0003700">
    <property type="term" value="F:DNA-binding transcription factor activity"/>
    <property type="evidence" value="ECO:0007669"/>
    <property type="project" value="TreeGrafter"/>
</dbReference>
<sequence>IMAGQNMSDDLRVDIALFKDFDLAQVDVLRQVFVSCDCHTGTIIFEQGDPAEYLYFVVSGEVVIRYKPEDGPTINVAHVRSGGVFGWSAIIKRKGYTSTVECTAHTQLLRISSSDLQSLCEKYPETGT</sequence>
<feature type="non-terminal residue" evidence="2">
    <location>
        <position position="1"/>
    </location>
</feature>
<protein>
    <recommendedName>
        <fullName evidence="1">Cyclic nucleotide-binding domain-containing protein</fullName>
    </recommendedName>
</protein>
<dbReference type="CDD" id="cd00038">
    <property type="entry name" value="CAP_ED"/>
    <property type="match status" value="1"/>
</dbReference>
<dbReference type="Gene3D" id="2.60.120.10">
    <property type="entry name" value="Jelly Rolls"/>
    <property type="match status" value="1"/>
</dbReference>
<dbReference type="SMART" id="SM00100">
    <property type="entry name" value="cNMP"/>
    <property type="match status" value="1"/>
</dbReference>
<evidence type="ECO:0000259" key="1">
    <source>
        <dbReference type="PROSITE" id="PS50042"/>
    </source>
</evidence>
<accession>X0XHS7</accession>
<proteinExistence type="predicted"/>
<evidence type="ECO:0000313" key="2">
    <source>
        <dbReference type="EMBL" id="GAG42734.1"/>
    </source>
</evidence>